<dbReference type="RefSeq" id="WP_012499728.1">
    <property type="nucleotide sequence ID" value="NC_011026.1"/>
</dbReference>
<evidence type="ECO:0000313" key="2">
    <source>
        <dbReference type="Proteomes" id="UP000001208"/>
    </source>
</evidence>
<gene>
    <name evidence="1" type="ordered locus">Ctha_1180</name>
</gene>
<accession>B3QYL6</accession>
<dbReference type="KEGG" id="cts:Ctha_1180"/>
<evidence type="ECO:0000313" key="1">
    <source>
        <dbReference type="EMBL" id="ACF13644.1"/>
    </source>
</evidence>
<sequence length="113" mass="13455">MVEKHIGTDMSWFFKQWVYDTQIPDYQYAYEVRQTKEGSYKITCKITQSNVADDFKMYIPLQLDFGNNQYIRMRILVQGKETVVTLPTLPLKPTQIKFNYLMSVLCQEHEVPF</sequence>
<organism evidence="1 2">
    <name type="scientific">Chloroherpeton thalassium (strain ATCC 35110 / GB-78)</name>
    <dbReference type="NCBI Taxonomy" id="517418"/>
    <lineage>
        <taxon>Bacteria</taxon>
        <taxon>Pseudomonadati</taxon>
        <taxon>Chlorobiota</taxon>
        <taxon>Chlorobiia</taxon>
        <taxon>Chlorobiales</taxon>
        <taxon>Chloroherpetonaceae</taxon>
        <taxon>Chloroherpeton</taxon>
    </lineage>
</organism>
<dbReference type="EMBL" id="CP001100">
    <property type="protein sequence ID" value="ACF13644.1"/>
    <property type="molecule type" value="Genomic_DNA"/>
</dbReference>
<reference evidence="1 2" key="1">
    <citation type="submission" date="2008-06" db="EMBL/GenBank/DDBJ databases">
        <title>Complete sequence of Chloroherpeton thalassium ATCC 35110.</title>
        <authorList>
            <consortium name="US DOE Joint Genome Institute"/>
            <person name="Lucas S."/>
            <person name="Copeland A."/>
            <person name="Lapidus A."/>
            <person name="Glavina del Rio T."/>
            <person name="Dalin E."/>
            <person name="Tice H."/>
            <person name="Bruce D."/>
            <person name="Goodwin L."/>
            <person name="Pitluck S."/>
            <person name="Schmutz J."/>
            <person name="Larimer F."/>
            <person name="Land M."/>
            <person name="Hauser L."/>
            <person name="Kyrpides N."/>
            <person name="Mikhailova N."/>
            <person name="Liu Z."/>
            <person name="Li T."/>
            <person name="Zhao F."/>
            <person name="Overmann J."/>
            <person name="Bryant D.A."/>
            <person name="Richardson P."/>
        </authorList>
    </citation>
    <scope>NUCLEOTIDE SEQUENCE [LARGE SCALE GENOMIC DNA]</scope>
    <source>
        <strain evidence="2">ATCC 35110 / GB-78</strain>
    </source>
</reference>
<dbReference type="STRING" id="517418.Ctha_1180"/>
<proteinExistence type="predicted"/>
<dbReference type="AlphaFoldDB" id="B3QYL6"/>
<dbReference type="OrthoDB" id="100605at2"/>
<evidence type="ECO:0008006" key="3">
    <source>
        <dbReference type="Google" id="ProtNLM"/>
    </source>
</evidence>
<protein>
    <recommendedName>
        <fullName evidence="3">Peptidase M1 membrane alanine aminopeptidase domain-containing protein</fullName>
    </recommendedName>
</protein>
<dbReference type="HOGENOM" id="CLU_2129032_0_0_10"/>
<keyword evidence="2" id="KW-1185">Reference proteome</keyword>
<dbReference type="eggNOG" id="COG0308">
    <property type="taxonomic scope" value="Bacteria"/>
</dbReference>
<name>B3QYL6_CHLT3</name>
<dbReference type="Proteomes" id="UP000001208">
    <property type="component" value="Chromosome"/>
</dbReference>